<dbReference type="KEGG" id="acht:bsdcttw_15880"/>
<reference evidence="3 4" key="1">
    <citation type="submission" date="2020-08" db="EMBL/GenBank/DDBJ databases">
        <title>Draft genome sequencing of an Anaerocolumna strain isolated from anoxic soil subjected to BSD treatment.</title>
        <authorList>
            <person name="Uek A."/>
            <person name="Tonouchi A."/>
        </authorList>
    </citation>
    <scope>NUCLEOTIDE SEQUENCE [LARGE SCALE GENOMIC DNA]</scope>
    <source>
        <strain evidence="3 4">CTTW</strain>
    </source>
</reference>
<dbReference type="EMBL" id="AP023368">
    <property type="protein sequence ID" value="BCJ98547.1"/>
    <property type="molecule type" value="Genomic_DNA"/>
</dbReference>
<feature type="domain" description="BAAT/Acyl-CoA thioester hydrolase C-terminal" evidence="2">
    <location>
        <begin position="205"/>
        <end position="423"/>
    </location>
</feature>
<evidence type="ECO:0000256" key="1">
    <source>
        <dbReference type="PIRSR" id="PIRSR016521-1"/>
    </source>
</evidence>
<evidence type="ECO:0000313" key="3">
    <source>
        <dbReference type="EMBL" id="BCJ98547.1"/>
    </source>
</evidence>
<proteinExistence type="predicted"/>
<organism evidence="3 4">
    <name type="scientific">Anaerocolumna chitinilytica</name>
    <dbReference type="NCBI Taxonomy" id="1727145"/>
    <lineage>
        <taxon>Bacteria</taxon>
        <taxon>Bacillati</taxon>
        <taxon>Bacillota</taxon>
        <taxon>Clostridia</taxon>
        <taxon>Lachnospirales</taxon>
        <taxon>Lachnospiraceae</taxon>
        <taxon>Anaerocolumna</taxon>
    </lineage>
</organism>
<protein>
    <submittedName>
        <fullName evidence="3">Thioesterase</fullName>
    </submittedName>
</protein>
<dbReference type="InterPro" id="IPR014940">
    <property type="entry name" value="BAAT_C"/>
</dbReference>
<dbReference type="GO" id="GO:0047617">
    <property type="term" value="F:fatty acyl-CoA hydrolase activity"/>
    <property type="evidence" value="ECO:0007669"/>
    <property type="project" value="TreeGrafter"/>
</dbReference>
<dbReference type="Pfam" id="PF08840">
    <property type="entry name" value="BAAT_C"/>
    <property type="match status" value="1"/>
</dbReference>
<dbReference type="PANTHER" id="PTHR10824">
    <property type="entry name" value="ACYL-COENZYME A THIOESTERASE-RELATED"/>
    <property type="match status" value="1"/>
</dbReference>
<dbReference type="SUPFAM" id="SSF53474">
    <property type="entry name" value="alpha/beta-Hydrolases"/>
    <property type="match status" value="1"/>
</dbReference>
<accession>A0A7I8DLD5</accession>
<keyword evidence="4" id="KW-1185">Reference proteome</keyword>
<dbReference type="GO" id="GO:0006637">
    <property type="term" value="P:acyl-CoA metabolic process"/>
    <property type="evidence" value="ECO:0007669"/>
    <property type="project" value="InterPro"/>
</dbReference>
<evidence type="ECO:0000259" key="2">
    <source>
        <dbReference type="Pfam" id="PF08840"/>
    </source>
</evidence>
<sequence>MMNIVKKYQIKITPEISFMDEEVRIEIVGNPEESLQLQLITTDYYNINGDLRIMDEGSQWENVIEIKLDSDGLKTLDASVFTTMHIVNGNKSKLEQDLARVKENRKCHIAFKLSKGNTIVAQNLHERVFCDDTIVSENIISDRLLARYFTGSNYDKRPAVIVVSGSDGRIEKAQAIAQCLAMKGFSTLALCYFGMKHVPDNLDRIPMEYLENAIVWLSKRQEVDADRIGIYGRSKGGEMVLLGATLFPQIKYVVANTPSSYIHEGIIGGSRTSGHSSWSFKEKEMHFIKVSKGSLFRLVIGMIKKNPRAFRELYKFVTWKNTNANFPNARIKIEKCNASFLLIASNTDSIWPSDMYIEEAYQIMKDNKKEKNCKKLIYAGAGHMLTLPYQPIPNCEEYGGSIEKGIPATTDSWRETVQFFKQMQYDK</sequence>
<feature type="active site" description="Charge relay system" evidence="1">
    <location>
        <position position="383"/>
    </location>
</feature>
<dbReference type="InterPro" id="IPR016662">
    <property type="entry name" value="Acyl-CoA_thioEstase_long-chain"/>
</dbReference>
<dbReference type="GO" id="GO:0006631">
    <property type="term" value="P:fatty acid metabolic process"/>
    <property type="evidence" value="ECO:0007669"/>
    <property type="project" value="TreeGrafter"/>
</dbReference>
<evidence type="ECO:0000313" key="4">
    <source>
        <dbReference type="Proteomes" id="UP000515703"/>
    </source>
</evidence>
<reference evidence="3 4" key="2">
    <citation type="submission" date="2020-08" db="EMBL/GenBank/DDBJ databases">
        <authorList>
            <person name="Ueki A."/>
            <person name="Tonouchi A."/>
        </authorList>
    </citation>
    <scope>NUCLEOTIDE SEQUENCE [LARGE SCALE GENOMIC DNA]</scope>
    <source>
        <strain evidence="3 4">CTTW</strain>
    </source>
</reference>
<dbReference type="Gene3D" id="3.40.50.1820">
    <property type="entry name" value="alpha/beta hydrolase"/>
    <property type="match status" value="1"/>
</dbReference>
<name>A0A7I8DLD5_9FIRM</name>
<feature type="active site" description="Charge relay system" evidence="1">
    <location>
        <position position="348"/>
    </location>
</feature>
<gene>
    <name evidence="3" type="ORF">bsdcttw_15880</name>
</gene>
<dbReference type="Proteomes" id="UP000515703">
    <property type="component" value="Chromosome"/>
</dbReference>
<feature type="active site" description="Charge relay system" evidence="1">
    <location>
        <position position="234"/>
    </location>
</feature>
<dbReference type="InterPro" id="IPR029058">
    <property type="entry name" value="AB_hydrolase_fold"/>
</dbReference>
<dbReference type="RefSeq" id="WP_185258868.1">
    <property type="nucleotide sequence ID" value="NZ_AP023368.1"/>
</dbReference>
<dbReference type="PANTHER" id="PTHR10824:SF4">
    <property type="entry name" value="ACYL-COENZYME A THIOESTERASE 1-LIKE"/>
    <property type="match status" value="1"/>
</dbReference>
<dbReference type="PIRSF" id="PIRSF016521">
    <property type="entry name" value="Acyl-CoA_hydro"/>
    <property type="match status" value="1"/>
</dbReference>
<dbReference type="AlphaFoldDB" id="A0A7I8DLD5"/>